<gene>
    <name evidence="1" type="ORF">DSCOOX_14090</name>
</gene>
<dbReference type="PANTHER" id="PTHR43293">
    <property type="entry name" value="ACETATE COA-TRANSFERASE YDIF"/>
    <property type="match status" value="1"/>
</dbReference>
<accession>A0A5K8A6X5</accession>
<name>A0A5K8A6X5_9BACT</name>
<dbReference type="EMBL" id="AP021879">
    <property type="protein sequence ID" value="BBO88229.1"/>
    <property type="molecule type" value="Genomic_DNA"/>
</dbReference>
<proteinExistence type="predicted"/>
<evidence type="ECO:0000313" key="1">
    <source>
        <dbReference type="EMBL" id="BBO88229.1"/>
    </source>
</evidence>
<dbReference type="AlphaFoldDB" id="A0A5K8A6X5"/>
<dbReference type="InterPro" id="IPR037171">
    <property type="entry name" value="NagB/RpiA_transferase-like"/>
</dbReference>
<dbReference type="SMART" id="SM00882">
    <property type="entry name" value="CoA_trans"/>
    <property type="match status" value="1"/>
</dbReference>
<keyword evidence="1" id="KW-0808">Transferase</keyword>
<organism evidence="1 2">
    <name type="scientific">Desulfosarcina ovata subsp. ovata</name>
    <dbReference type="NCBI Taxonomy" id="2752305"/>
    <lineage>
        <taxon>Bacteria</taxon>
        <taxon>Pseudomonadati</taxon>
        <taxon>Thermodesulfobacteriota</taxon>
        <taxon>Desulfobacteria</taxon>
        <taxon>Desulfobacterales</taxon>
        <taxon>Desulfosarcinaceae</taxon>
        <taxon>Desulfosarcina</taxon>
    </lineage>
</organism>
<evidence type="ECO:0000313" key="2">
    <source>
        <dbReference type="Proteomes" id="UP000422108"/>
    </source>
</evidence>
<dbReference type="Pfam" id="PF01144">
    <property type="entry name" value="CoA_trans"/>
    <property type="match status" value="1"/>
</dbReference>
<dbReference type="PANTHER" id="PTHR43293:SF3">
    <property type="entry name" value="CHOLESTEROL RING-CLEAVING HYDROLASE IPDB SUBUNIT"/>
    <property type="match status" value="1"/>
</dbReference>
<dbReference type="SUPFAM" id="SSF100950">
    <property type="entry name" value="NagB/RpiA/CoA transferase-like"/>
    <property type="match status" value="1"/>
</dbReference>
<dbReference type="Proteomes" id="UP000422108">
    <property type="component" value="Chromosome"/>
</dbReference>
<dbReference type="GO" id="GO:0008410">
    <property type="term" value="F:CoA-transferase activity"/>
    <property type="evidence" value="ECO:0007669"/>
    <property type="project" value="InterPro"/>
</dbReference>
<dbReference type="RefSeq" id="WP_155309557.1">
    <property type="nucleotide sequence ID" value="NZ_AP021879.1"/>
</dbReference>
<reference evidence="1 2" key="1">
    <citation type="submission" date="2019-11" db="EMBL/GenBank/DDBJ databases">
        <title>Comparative genomics of hydrocarbon-degrading Desulfosarcina strains.</title>
        <authorList>
            <person name="Watanabe M."/>
            <person name="Kojima H."/>
            <person name="Fukui M."/>
        </authorList>
    </citation>
    <scope>NUCLEOTIDE SEQUENCE [LARGE SCALE GENOMIC DNA]</scope>
    <source>
        <strain evidence="2">oXyS1</strain>
    </source>
</reference>
<sequence>MEKEAGKLLELKEAVARFVFDGAHISIGGFTLNRNPMAAVYEIIRQGRRDLHLYAHSNGQAVDELVGAGCVRRLEIAYGGTGRFAPTCIRFRKAVQAGMIQVEDYSNYQMTLRFMAGAMGVPFLPCRSGLGSDLIHHWGFSEDLRKTESRLPDEKMVVMDNPFGSWGETAKVVLVPAITTDVTIIHVQKADALGNARIAGLSFADVEQAKSAEHLIVTCEELVSTDEMKADPDRNCIPFFCVDAVVHVPHGAYPTACYGYYDYDPAYLKQFADYTRDDPAYETYLQDYILRIDDHESFLEKIGSETLGDIEADPETGYANNLDRR</sequence>
<protein>
    <submittedName>
        <fullName evidence="1">Glutaconate CoA-transferase subunit A</fullName>
    </submittedName>
</protein>
<keyword evidence="2" id="KW-1185">Reference proteome</keyword>
<dbReference type="Gene3D" id="3.40.1080.10">
    <property type="entry name" value="Glutaconate Coenzyme A-transferase"/>
    <property type="match status" value="1"/>
</dbReference>
<dbReference type="InterPro" id="IPR004165">
    <property type="entry name" value="CoA_trans_fam_I"/>
</dbReference>
<dbReference type="Gene3D" id="3.30.30.40">
    <property type="match status" value="1"/>
</dbReference>